<feature type="domain" description="Ig-like" evidence="12">
    <location>
        <begin position="25"/>
        <end position="138"/>
    </location>
</feature>
<proteinExistence type="predicted"/>
<dbReference type="GeneID" id="106612474"/>
<keyword evidence="5 10" id="KW-0472">Membrane</keyword>
<evidence type="ECO:0000256" key="9">
    <source>
        <dbReference type="SAM" id="MobiDB-lite"/>
    </source>
</evidence>
<feature type="domain" description="Ig-like" evidence="12">
    <location>
        <begin position="147"/>
        <end position="250"/>
    </location>
</feature>
<dbReference type="PANTHER" id="PTHR11973:SF18">
    <property type="entry name" value="CELL SURFACE GLYCOPROTEIN MUC18"/>
    <property type="match status" value="1"/>
</dbReference>
<keyword evidence="7" id="KW-0325">Glycoprotein</keyword>
<evidence type="ECO:0000256" key="8">
    <source>
        <dbReference type="ARBA" id="ARBA00023319"/>
    </source>
</evidence>
<dbReference type="SMART" id="SM00409">
    <property type="entry name" value="IG"/>
    <property type="match status" value="5"/>
</dbReference>
<dbReference type="SMART" id="SM00408">
    <property type="entry name" value="IGc2"/>
    <property type="match status" value="4"/>
</dbReference>
<evidence type="ECO:0000313" key="14">
    <source>
        <dbReference type="RefSeq" id="XP_045559434.1"/>
    </source>
</evidence>
<dbReference type="InterPro" id="IPR013162">
    <property type="entry name" value="CD80_C2-set"/>
</dbReference>
<feature type="domain" description="Ig-like" evidence="12">
    <location>
        <begin position="431"/>
        <end position="513"/>
    </location>
</feature>
<accession>A0ABM3DKU6</accession>
<feature type="transmembrane region" description="Helical" evidence="10">
    <location>
        <begin position="535"/>
        <end position="558"/>
    </location>
</feature>
<evidence type="ECO:0000256" key="2">
    <source>
        <dbReference type="ARBA" id="ARBA00022692"/>
    </source>
</evidence>
<keyword evidence="8" id="KW-0393">Immunoglobulin domain</keyword>
<dbReference type="Pfam" id="PF13927">
    <property type="entry name" value="Ig_3"/>
    <property type="match status" value="2"/>
</dbReference>
<evidence type="ECO:0000256" key="1">
    <source>
        <dbReference type="ARBA" id="ARBA00004479"/>
    </source>
</evidence>
<dbReference type="InterPro" id="IPR036179">
    <property type="entry name" value="Ig-like_dom_sf"/>
</dbReference>
<evidence type="ECO:0000256" key="4">
    <source>
        <dbReference type="ARBA" id="ARBA00022989"/>
    </source>
</evidence>
<dbReference type="PROSITE" id="PS50835">
    <property type="entry name" value="IG_LIKE"/>
    <property type="match status" value="5"/>
</dbReference>
<dbReference type="InterPro" id="IPR003599">
    <property type="entry name" value="Ig_sub"/>
</dbReference>
<dbReference type="RefSeq" id="XP_045559434.1">
    <property type="nucleotide sequence ID" value="XM_045703478.1"/>
</dbReference>
<reference evidence="14" key="1">
    <citation type="submission" date="2025-08" db="UniProtKB">
        <authorList>
            <consortium name="RefSeq"/>
        </authorList>
    </citation>
    <scope>IDENTIFICATION</scope>
</reference>
<evidence type="ECO:0000256" key="7">
    <source>
        <dbReference type="ARBA" id="ARBA00023180"/>
    </source>
</evidence>
<evidence type="ECO:0000259" key="12">
    <source>
        <dbReference type="PROSITE" id="PS50835"/>
    </source>
</evidence>
<dbReference type="InterPro" id="IPR013783">
    <property type="entry name" value="Ig-like_fold"/>
</dbReference>
<dbReference type="SUPFAM" id="SSF48726">
    <property type="entry name" value="Immunoglobulin"/>
    <property type="match status" value="5"/>
</dbReference>
<evidence type="ECO:0000256" key="10">
    <source>
        <dbReference type="SAM" id="Phobius"/>
    </source>
</evidence>
<feature type="chain" id="PRO_5045822644" evidence="11">
    <location>
        <begin position="26"/>
        <end position="617"/>
    </location>
</feature>
<dbReference type="Proteomes" id="UP001652741">
    <property type="component" value="Chromosome ssa20"/>
</dbReference>
<comment type="subcellular location">
    <subcellularLocation>
        <location evidence="1">Membrane</location>
        <topology evidence="1">Single-pass type I membrane protein</topology>
    </subcellularLocation>
</comment>
<dbReference type="PANTHER" id="PTHR11973">
    <property type="entry name" value="CELL SURFACE GLYCOPROTEIN MUC18-RELATED"/>
    <property type="match status" value="1"/>
</dbReference>
<dbReference type="InterPro" id="IPR007110">
    <property type="entry name" value="Ig-like_dom"/>
</dbReference>
<dbReference type="Pfam" id="PF08205">
    <property type="entry name" value="C2-set_2"/>
    <property type="match status" value="1"/>
</dbReference>
<sequence>MALRMKSSMFVGLFLLSLAWKAAWAKVQVNMEDRVEVFLGDTAQITCMFTVSDSPDNVIIQWYMITKTNVRLRIYYGNSTMQVVDRGGQFTDKISVNGKGNSSEVVLTIRDVKVEDELEFICHVNGMTAGSDEGRTMLKVFASPDRPIITGEESGISVSNENPSKIGSCEAKNGYPRPNITWYRDQSSLQNTPGEVIVVTLVTKESSGLYTVQSDLHLNVVKKDKDSFFYCEVSYLVPGGTKMTETNKINITVYYPTTSLDVWVESPKGSVKEGDTVEVHCRADGNPQPPFTFMHNMEELKSELNVLVLKDVTRQSNGNITCTALDLDTYEETLGQTELFVDYLDPVVLIPKDTHVIAQGEELMATCNAQSSLPTHTVWFKKGKKVAEGHTLTLKDAVFDMAGTYVCVVKVPSLEGLETTGSLRVFVQGRPEIKKSADPVQEVSPEKPQKLSCHARGYPTPVITWSSSDESQILKVSQRETEDEVLSVVSVKVTSDITAYCNASNDHGTVSISFNLKAIVQTTSSAPSTSEGSGVIIAVIIICILLLAILGSVLYFLYKKGKLPCGRSGKQDLTKPNKGGIVVEMKSDNTEEAVLLSVNGDKKPPSDQGDKYMYVQK</sequence>
<feature type="domain" description="Ig-like" evidence="12">
    <location>
        <begin position="256"/>
        <end position="335"/>
    </location>
</feature>
<gene>
    <name evidence="14" type="primary">mcamb</name>
</gene>
<evidence type="ECO:0000256" key="3">
    <source>
        <dbReference type="ARBA" id="ARBA00022737"/>
    </source>
</evidence>
<dbReference type="InterPro" id="IPR013106">
    <property type="entry name" value="Ig_V-set"/>
</dbReference>
<keyword evidence="3" id="KW-0677">Repeat</keyword>
<feature type="compositionally biased region" description="Basic and acidic residues" evidence="9">
    <location>
        <begin position="600"/>
        <end position="610"/>
    </location>
</feature>
<keyword evidence="4 10" id="KW-1133">Transmembrane helix</keyword>
<feature type="region of interest" description="Disordered" evidence="9">
    <location>
        <begin position="598"/>
        <end position="617"/>
    </location>
</feature>
<name>A0ABM3DKU6_SALSA</name>
<feature type="signal peptide" evidence="11">
    <location>
        <begin position="1"/>
        <end position="25"/>
    </location>
</feature>
<organism evidence="13 14">
    <name type="scientific">Salmo salar</name>
    <name type="common">Atlantic salmon</name>
    <dbReference type="NCBI Taxonomy" id="8030"/>
    <lineage>
        <taxon>Eukaryota</taxon>
        <taxon>Metazoa</taxon>
        <taxon>Chordata</taxon>
        <taxon>Craniata</taxon>
        <taxon>Vertebrata</taxon>
        <taxon>Euteleostomi</taxon>
        <taxon>Actinopterygii</taxon>
        <taxon>Neopterygii</taxon>
        <taxon>Teleostei</taxon>
        <taxon>Protacanthopterygii</taxon>
        <taxon>Salmoniformes</taxon>
        <taxon>Salmonidae</taxon>
        <taxon>Salmoninae</taxon>
        <taxon>Salmo</taxon>
    </lineage>
</organism>
<keyword evidence="13" id="KW-1185">Reference proteome</keyword>
<evidence type="ECO:0000313" key="13">
    <source>
        <dbReference type="Proteomes" id="UP001652741"/>
    </source>
</evidence>
<evidence type="ECO:0000256" key="11">
    <source>
        <dbReference type="SAM" id="SignalP"/>
    </source>
</evidence>
<feature type="domain" description="Ig-like" evidence="12">
    <location>
        <begin position="346"/>
        <end position="424"/>
    </location>
</feature>
<dbReference type="Pfam" id="PF07686">
    <property type="entry name" value="V-set"/>
    <property type="match status" value="1"/>
</dbReference>
<keyword evidence="2 10" id="KW-0812">Transmembrane</keyword>
<dbReference type="InterPro" id="IPR003598">
    <property type="entry name" value="Ig_sub2"/>
</dbReference>
<evidence type="ECO:0000256" key="6">
    <source>
        <dbReference type="ARBA" id="ARBA00023157"/>
    </source>
</evidence>
<dbReference type="Gene3D" id="2.60.40.10">
    <property type="entry name" value="Immunoglobulins"/>
    <property type="match status" value="5"/>
</dbReference>
<keyword evidence="6" id="KW-1015">Disulfide bond</keyword>
<keyword evidence="11" id="KW-0732">Signal</keyword>
<evidence type="ECO:0000256" key="5">
    <source>
        <dbReference type="ARBA" id="ARBA00023136"/>
    </source>
</evidence>
<dbReference type="InterPro" id="IPR051116">
    <property type="entry name" value="Surface_Rcpt/Adhesion_Mol"/>
</dbReference>
<protein>
    <submittedName>
        <fullName evidence="14">Cell surface glycoprotein MUC18 isoform X4</fullName>
    </submittedName>
</protein>